<evidence type="ECO:0000256" key="3">
    <source>
        <dbReference type="ARBA" id="ARBA00022448"/>
    </source>
</evidence>
<comment type="caution">
    <text evidence="10">The sequence shown here is derived from an EMBL/GenBank/DDBJ whole genome shotgun (WGS) entry which is preliminary data.</text>
</comment>
<feature type="transmembrane region" description="Helical" evidence="9">
    <location>
        <begin position="16"/>
        <end position="35"/>
    </location>
</feature>
<dbReference type="RefSeq" id="WP_264846957.1">
    <property type="nucleotide sequence ID" value="NZ_BPMA01000036.1"/>
</dbReference>
<dbReference type="GO" id="GO:0005886">
    <property type="term" value="C:plasma membrane"/>
    <property type="evidence" value="ECO:0007669"/>
    <property type="project" value="UniProtKB-SubCell"/>
</dbReference>
<dbReference type="GO" id="GO:0015818">
    <property type="term" value="P:isoleucine transport"/>
    <property type="evidence" value="ECO:0007669"/>
    <property type="project" value="TreeGrafter"/>
</dbReference>
<dbReference type="AlphaFoldDB" id="A0AAV5AXD5"/>
<accession>A0AAV5AXD5</accession>
<dbReference type="GO" id="GO:0015190">
    <property type="term" value="F:L-leucine transmembrane transporter activity"/>
    <property type="evidence" value="ECO:0007669"/>
    <property type="project" value="TreeGrafter"/>
</dbReference>
<dbReference type="Pfam" id="PF05525">
    <property type="entry name" value="Branch_AA_trans"/>
    <property type="match status" value="1"/>
</dbReference>
<dbReference type="GO" id="GO:0005304">
    <property type="term" value="F:L-valine transmembrane transporter activity"/>
    <property type="evidence" value="ECO:0007669"/>
    <property type="project" value="TreeGrafter"/>
</dbReference>
<evidence type="ECO:0000256" key="7">
    <source>
        <dbReference type="ARBA" id="ARBA00022989"/>
    </source>
</evidence>
<evidence type="ECO:0000256" key="9">
    <source>
        <dbReference type="SAM" id="Phobius"/>
    </source>
</evidence>
<keyword evidence="5 9" id="KW-0812">Transmembrane</keyword>
<dbReference type="GO" id="GO:0015188">
    <property type="term" value="F:L-isoleucine transmembrane transporter activity"/>
    <property type="evidence" value="ECO:0007669"/>
    <property type="project" value="TreeGrafter"/>
</dbReference>
<dbReference type="GO" id="GO:0015820">
    <property type="term" value="P:L-leucine transport"/>
    <property type="evidence" value="ECO:0007669"/>
    <property type="project" value="TreeGrafter"/>
</dbReference>
<evidence type="ECO:0000256" key="8">
    <source>
        <dbReference type="ARBA" id="ARBA00023136"/>
    </source>
</evidence>
<keyword evidence="7 9" id="KW-1133">Transmembrane helix</keyword>
<feature type="transmembrane region" description="Helical" evidence="9">
    <location>
        <begin position="47"/>
        <end position="67"/>
    </location>
</feature>
<feature type="transmembrane region" description="Helical" evidence="9">
    <location>
        <begin position="116"/>
        <end position="140"/>
    </location>
</feature>
<name>A0AAV5AXD5_9FLAO</name>
<feature type="transmembrane region" description="Helical" evidence="9">
    <location>
        <begin position="341"/>
        <end position="362"/>
    </location>
</feature>
<dbReference type="InterPro" id="IPR004685">
    <property type="entry name" value="Brnchd-chn_aa_trnsp_Livcs"/>
</dbReference>
<dbReference type="EMBL" id="BQKA01000017">
    <property type="protein sequence ID" value="GJM50001.1"/>
    <property type="molecule type" value="Genomic_DNA"/>
</dbReference>
<organism evidence="10 12">
    <name type="scientific">Capnocytophaga catalasegens</name>
    <dbReference type="NCBI Taxonomy" id="1004260"/>
    <lineage>
        <taxon>Bacteria</taxon>
        <taxon>Pseudomonadati</taxon>
        <taxon>Bacteroidota</taxon>
        <taxon>Flavobacteriia</taxon>
        <taxon>Flavobacteriales</taxon>
        <taxon>Flavobacteriaceae</taxon>
        <taxon>Capnocytophaga</taxon>
    </lineage>
</organism>
<dbReference type="PANTHER" id="PTHR30588:SF0">
    <property type="entry name" value="BRANCHED-CHAIN AMINO ACID PERMEASE BRNQ"/>
    <property type="match status" value="1"/>
</dbReference>
<feature type="transmembrane region" description="Helical" evidence="9">
    <location>
        <begin position="226"/>
        <end position="247"/>
    </location>
</feature>
<feature type="transmembrane region" description="Helical" evidence="9">
    <location>
        <begin position="192"/>
        <end position="214"/>
    </location>
</feature>
<reference evidence="10 13" key="1">
    <citation type="submission" date="2021-11" db="EMBL/GenBank/DDBJ databases">
        <title>Draft genome sequence of Capnocytophaga sp. strain KC07075 isolated from cat oral cavity.</title>
        <authorList>
            <person name="Suzuki M."/>
            <person name="Imaoka K."/>
            <person name="Kimura M."/>
            <person name="Morikawa S."/>
            <person name="Maeda K."/>
        </authorList>
    </citation>
    <scope>NUCLEOTIDE SEQUENCE</scope>
    <source>
        <strain evidence="10">KC07075</strain>
        <strain evidence="11 13">KC07079</strain>
    </source>
</reference>
<evidence type="ECO:0000256" key="5">
    <source>
        <dbReference type="ARBA" id="ARBA00022692"/>
    </source>
</evidence>
<feature type="transmembrane region" description="Helical" evidence="9">
    <location>
        <begin position="152"/>
        <end position="172"/>
    </location>
</feature>
<gene>
    <name evidence="10" type="ORF">RCZ15_09760</name>
    <name evidence="11" type="ORF">RCZ16_24230</name>
</gene>
<evidence type="ECO:0000313" key="13">
    <source>
        <dbReference type="Proteomes" id="UP001208692"/>
    </source>
</evidence>
<dbReference type="Proteomes" id="UP001208692">
    <property type="component" value="Unassembled WGS sequence"/>
</dbReference>
<dbReference type="EMBL" id="BQKB01000062">
    <property type="protein sequence ID" value="GJM54107.1"/>
    <property type="molecule type" value="Genomic_DNA"/>
</dbReference>
<evidence type="ECO:0000256" key="6">
    <source>
        <dbReference type="ARBA" id="ARBA00022970"/>
    </source>
</evidence>
<feature type="transmembrane region" description="Helical" evidence="9">
    <location>
        <begin position="374"/>
        <end position="395"/>
    </location>
</feature>
<comment type="subcellular location">
    <subcellularLocation>
        <location evidence="1">Cell membrane</location>
        <topology evidence="1">Multi-pass membrane protein</topology>
    </subcellularLocation>
</comment>
<keyword evidence="13" id="KW-1185">Reference proteome</keyword>
<keyword evidence="4" id="KW-1003">Cell membrane</keyword>
<keyword evidence="3" id="KW-0813">Transport</keyword>
<feature type="transmembrane region" description="Helical" evidence="9">
    <location>
        <begin position="407"/>
        <end position="425"/>
    </location>
</feature>
<evidence type="ECO:0000313" key="10">
    <source>
        <dbReference type="EMBL" id="GJM50001.1"/>
    </source>
</evidence>
<keyword evidence="8 9" id="KW-0472">Membrane</keyword>
<keyword evidence="6" id="KW-0029">Amino-acid transport</keyword>
<dbReference type="NCBIfam" id="TIGR00796">
    <property type="entry name" value="livcs"/>
    <property type="match status" value="1"/>
</dbReference>
<evidence type="ECO:0000256" key="1">
    <source>
        <dbReference type="ARBA" id="ARBA00004651"/>
    </source>
</evidence>
<proteinExistence type="inferred from homology"/>
<evidence type="ECO:0000256" key="2">
    <source>
        <dbReference type="ARBA" id="ARBA00008540"/>
    </source>
</evidence>
<comment type="similarity">
    <text evidence="2">Belongs to the branched chain amino acid transporter family.</text>
</comment>
<evidence type="ECO:0000313" key="11">
    <source>
        <dbReference type="EMBL" id="GJM54107.1"/>
    </source>
</evidence>
<dbReference type="Proteomes" id="UP001207736">
    <property type="component" value="Unassembled WGS sequence"/>
</dbReference>
<sequence>MKQANNSSSNQFTKKIWITAFAMFSMFFGGGNFILPPQLGSKAESQWLIVALGFCLSAVAIPLLGVLAQAKLQGTMLDFGKKVYPKFGLIIGAVMYIICLTLPIPRTASVVYELSVAPVFSINPLLFNSLYFALVGYLCFNRNKIIGILGKYLTPLMLVIILFMIGKAIFFIDNQIPTSQATNLFATGLLEGYQTFDGIASIIIGGVITISLNMDSSLSFSQKKRITIYAGIISGISLFIIYIGFIYTGTILSSQFPEQATRSQILSGVSQHTLGQMGYLLLTTAVTIVCFTTAVGIITGAGDFFKTISGGTNKNYNIIVILSCIVGILLGKTGVEYIIKIAIPILVLIYPMVIMLIFLNLVSDKWTSTFIFRLVISITFLFSLPDFISALGITLPSWFSTIPLSRYNLAWVLPAFASWGIGILIQKRS</sequence>
<feature type="transmembrane region" description="Helical" evidence="9">
    <location>
        <begin position="279"/>
        <end position="304"/>
    </location>
</feature>
<feature type="transmembrane region" description="Helical" evidence="9">
    <location>
        <begin position="316"/>
        <end position="335"/>
    </location>
</feature>
<evidence type="ECO:0000256" key="4">
    <source>
        <dbReference type="ARBA" id="ARBA00022475"/>
    </source>
</evidence>
<dbReference type="PANTHER" id="PTHR30588">
    <property type="entry name" value="BRANCHED-CHAIN AMINO ACID TRANSPORT SYSTEM 2 CARRIER PROTEIN"/>
    <property type="match status" value="1"/>
</dbReference>
<protein>
    <submittedName>
        <fullName evidence="10">Branched-chain amino acid ABC transporter</fullName>
    </submittedName>
</protein>
<evidence type="ECO:0000313" key="12">
    <source>
        <dbReference type="Proteomes" id="UP001207736"/>
    </source>
</evidence>
<feature type="transmembrane region" description="Helical" evidence="9">
    <location>
        <begin position="87"/>
        <end position="104"/>
    </location>
</feature>